<feature type="transmembrane region" description="Helical" evidence="5">
    <location>
        <begin position="84"/>
        <end position="108"/>
    </location>
</feature>
<evidence type="ECO:0000256" key="3">
    <source>
        <dbReference type="ARBA" id="ARBA00022989"/>
    </source>
</evidence>
<dbReference type="EMBL" id="ML987189">
    <property type="protein sequence ID" value="KAF2255895.1"/>
    <property type="molecule type" value="Genomic_DNA"/>
</dbReference>
<dbReference type="PANTHER" id="PTHR31465:SF1">
    <property type="entry name" value="PROTEIN RTA1-RELATED"/>
    <property type="match status" value="1"/>
</dbReference>
<feature type="transmembrane region" description="Helical" evidence="5">
    <location>
        <begin position="20"/>
        <end position="39"/>
    </location>
</feature>
<evidence type="ECO:0000256" key="1">
    <source>
        <dbReference type="ARBA" id="ARBA00004141"/>
    </source>
</evidence>
<evidence type="ECO:0000256" key="2">
    <source>
        <dbReference type="ARBA" id="ARBA00022692"/>
    </source>
</evidence>
<evidence type="ECO:0000256" key="5">
    <source>
        <dbReference type="SAM" id="Phobius"/>
    </source>
</evidence>
<feature type="transmembrane region" description="Helical" evidence="5">
    <location>
        <begin position="159"/>
        <end position="181"/>
    </location>
</feature>
<name>A0A6A6IZA6_9PLEO</name>
<feature type="transmembrane region" description="Helical" evidence="5">
    <location>
        <begin position="46"/>
        <end position="64"/>
    </location>
</feature>
<proteinExistence type="predicted"/>
<protein>
    <submittedName>
        <fullName evidence="6">RTA1 like protein</fullName>
    </submittedName>
</protein>
<dbReference type="OrthoDB" id="3358017at2759"/>
<accession>A0A6A6IZA6</accession>
<dbReference type="Proteomes" id="UP000800094">
    <property type="component" value="Unassembled WGS sequence"/>
</dbReference>
<gene>
    <name evidence="6" type="ORF">BU26DRAFT_557390</name>
</gene>
<dbReference type="AlphaFoldDB" id="A0A6A6IZA6"/>
<organism evidence="6 7">
    <name type="scientific">Trematosphaeria pertusa</name>
    <dbReference type="NCBI Taxonomy" id="390896"/>
    <lineage>
        <taxon>Eukaryota</taxon>
        <taxon>Fungi</taxon>
        <taxon>Dikarya</taxon>
        <taxon>Ascomycota</taxon>
        <taxon>Pezizomycotina</taxon>
        <taxon>Dothideomycetes</taxon>
        <taxon>Pleosporomycetidae</taxon>
        <taxon>Pleosporales</taxon>
        <taxon>Massarineae</taxon>
        <taxon>Trematosphaeriaceae</taxon>
        <taxon>Trematosphaeria</taxon>
    </lineage>
</organism>
<keyword evidence="3 5" id="KW-1133">Transmembrane helix</keyword>
<keyword evidence="2 5" id="KW-0812">Transmembrane</keyword>
<evidence type="ECO:0000313" key="7">
    <source>
        <dbReference type="Proteomes" id="UP000800094"/>
    </source>
</evidence>
<dbReference type="GeneID" id="54585781"/>
<dbReference type="PANTHER" id="PTHR31465">
    <property type="entry name" value="PROTEIN RTA1-RELATED"/>
    <property type="match status" value="1"/>
</dbReference>
<dbReference type="GO" id="GO:0016020">
    <property type="term" value="C:membrane"/>
    <property type="evidence" value="ECO:0007669"/>
    <property type="project" value="UniProtKB-SubCell"/>
</dbReference>
<feature type="transmembrane region" description="Helical" evidence="5">
    <location>
        <begin position="202"/>
        <end position="221"/>
    </location>
</feature>
<dbReference type="Pfam" id="PF04479">
    <property type="entry name" value="RTA1"/>
    <property type="match status" value="1"/>
</dbReference>
<dbReference type="RefSeq" id="XP_033690899.1">
    <property type="nucleotide sequence ID" value="XM_033832451.1"/>
</dbReference>
<evidence type="ECO:0000313" key="6">
    <source>
        <dbReference type="EMBL" id="KAF2255895.1"/>
    </source>
</evidence>
<keyword evidence="7" id="KW-1185">Reference proteome</keyword>
<evidence type="ECO:0000256" key="4">
    <source>
        <dbReference type="ARBA" id="ARBA00023136"/>
    </source>
</evidence>
<keyword evidence="4 5" id="KW-0472">Membrane</keyword>
<reference evidence="6" key="1">
    <citation type="journal article" date="2020" name="Stud. Mycol.">
        <title>101 Dothideomycetes genomes: a test case for predicting lifestyles and emergence of pathogens.</title>
        <authorList>
            <person name="Haridas S."/>
            <person name="Albert R."/>
            <person name="Binder M."/>
            <person name="Bloem J."/>
            <person name="Labutti K."/>
            <person name="Salamov A."/>
            <person name="Andreopoulos B."/>
            <person name="Baker S."/>
            <person name="Barry K."/>
            <person name="Bills G."/>
            <person name="Bluhm B."/>
            <person name="Cannon C."/>
            <person name="Castanera R."/>
            <person name="Culley D."/>
            <person name="Daum C."/>
            <person name="Ezra D."/>
            <person name="Gonzalez J."/>
            <person name="Henrissat B."/>
            <person name="Kuo A."/>
            <person name="Liang C."/>
            <person name="Lipzen A."/>
            <person name="Lutzoni F."/>
            <person name="Magnuson J."/>
            <person name="Mondo S."/>
            <person name="Nolan M."/>
            <person name="Ohm R."/>
            <person name="Pangilinan J."/>
            <person name="Park H.-J."/>
            <person name="Ramirez L."/>
            <person name="Alfaro M."/>
            <person name="Sun H."/>
            <person name="Tritt A."/>
            <person name="Yoshinaga Y."/>
            <person name="Zwiers L.-H."/>
            <person name="Turgeon B."/>
            <person name="Goodwin S."/>
            <person name="Spatafora J."/>
            <person name="Crous P."/>
            <person name="Grigoriev I."/>
        </authorList>
    </citation>
    <scope>NUCLEOTIDE SEQUENCE</scope>
    <source>
        <strain evidence="6">CBS 122368</strain>
    </source>
</reference>
<sequence length="295" mass="33504">MSAQPKKFVQYHYDPSLPAAALFVTLFALTTLAHIYQSLFHRRRRAYFLIPFLIGGLFEVIGYIGRIQSSNDPQVRSPFIMQTLTILLAPALFAASIYMVLGRLILLTSSEKYALVRRTWLTKIFVGGDVLSFIAQGVGGGMITSNKKDKDVVDTGRKIILLGLWIQIVFFGFFVLVAVLFQFRGRAHFRKIPAEVSWTKHLYVLYVTSILILIRSIFRVVEYTQGIDGYLYSHEVFLYIFDATLMFIAMLVMNVVHPADIARLLKEKEAWGGGGEMQRLDDEAREQNTAYVGRA</sequence>
<feature type="transmembrane region" description="Helical" evidence="5">
    <location>
        <begin position="236"/>
        <end position="256"/>
    </location>
</feature>
<feature type="transmembrane region" description="Helical" evidence="5">
    <location>
        <begin position="120"/>
        <end position="139"/>
    </location>
</feature>
<comment type="subcellular location">
    <subcellularLocation>
        <location evidence="1">Membrane</location>
        <topology evidence="1">Multi-pass membrane protein</topology>
    </subcellularLocation>
</comment>
<dbReference type="InterPro" id="IPR007568">
    <property type="entry name" value="RTA1"/>
</dbReference>